<dbReference type="OrthoDB" id="191601at2759"/>
<sequence>MCIVFWTLDHPDYSLIICTNRDEFLDRPTESAHFHSFNKHEANPNVLSGIDNVGGGTWTNITEPPTTFGSSRGSLVSTFLLSEKNFGTTTAATATSSGLDEQVKELYPPQAKYAGFNMLLLAPTASSTGLRYDACFVTNAGAGGIISSRPLTRAENAWGGFSNGIDTQGGSDWPKVKHGMRDFVAALEESRSSKLTEAGLVDRLFGLLAWKSPAPITGRGELRNTVEVVPIQTHIGNWASLNPSLDPASSTHAPTPISLDEQEKQEAEDAADAPDDDGKDGKDEDKGEDENKDENTETEMGRAKTESSKLKTKAENISKDSIGTNQDPIPPPLKERYYGTRLSTVVLVRRDEARSVTFIERDVWRMATPPSLGTGDVHHHLRPKVERVPSRSNDGHGRGSGLGERRFDFELCV</sequence>
<dbReference type="PANTHER" id="PTHR17985">
    <property type="entry name" value="SER/THR-RICH PROTEIN T10 IN DGCR REGION"/>
    <property type="match status" value="1"/>
</dbReference>
<dbReference type="EMBL" id="JAACJN010000059">
    <property type="protein sequence ID" value="KAF5381192.1"/>
    <property type="molecule type" value="Genomic_DNA"/>
</dbReference>
<keyword evidence="3" id="KW-1185">Reference proteome</keyword>
<name>A0A8H5HDA2_9AGAR</name>
<dbReference type="PANTHER" id="PTHR17985:SF8">
    <property type="entry name" value="TRANSPORT AND GOLGI ORGANIZATION PROTEIN 2 HOMOLOG"/>
    <property type="match status" value="1"/>
</dbReference>
<gene>
    <name evidence="2" type="ORF">D9757_007898</name>
</gene>
<feature type="compositionally biased region" description="Basic and acidic residues" evidence="1">
    <location>
        <begin position="293"/>
        <end position="318"/>
    </location>
</feature>
<dbReference type="AlphaFoldDB" id="A0A8H5HDA2"/>
<dbReference type="GO" id="GO:0007030">
    <property type="term" value="P:Golgi organization"/>
    <property type="evidence" value="ECO:0007669"/>
    <property type="project" value="TreeGrafter"/>
</dbReference>
<organism evidence="2 3">
    <name type="scientific">Collybiopsis confluens</name>
    <dbReference type="NCBI Taxonomy" id="2823264"/>
    <lineage>
        <taxon>Eukaryota</taxon>
        <taxon>Fungi</taxon>
        <taxon>Dikarya</taxon>
        <taxon>Basidiomycota</taxon>
        <taxon>Agaricomycotina</taxon>
        <taxon>Agaricomycetes</taxon>
        <taxon>Agaricomycetidae</taxon>
        <taxon>Agaricales</taxon>
        <taxon>Marasmiineae</taxon>
        <taxon>Omphalotaceae</taxon>
        <taxon>Collybiopsis</taxon>
    </lineage>
</organism>
<evidence type="ECO:0000256" key="1">
    <source>
        <dbReference type="SAM" id="MobiDB-lite"/>
    </source>
</evidence>
<feature type="compositionally biased region" description="Acidic residues" evidence="1">
    <location>
        <begin position="268"/>
        <end position="278"/>
    </location>
</feature>
<accession>A0A8H5HDA2</accession>
<feature type="region of interest" description="Disordered" evidence="1">
    <location>
        <begin position="242"/>
        <end position="335"/>
    </location>
</feature>
<evidence type="ECO:0000313" key="3">
    <source>
        <dbReference type="Proteomes" id="UP000518752"/>
    </source>
</evidence>
<feature type="compositionally biased region" description="Polar residues" evidence="1">
    <location>
        <begin position="242"/>
        <end position="253"/>
    </location>
</feature>
<comment type="caution">
    <text evidence="2">The sequence shown here is derived from an EMBL/GenBank/DDBJ whole genome shotgun (WGS) entry which is preliminary data.</text>
</comment>
<dbReference type="GO" id="GO:0009306">
    <property type="term" value="P:protein secretion"/>
    <property type="evidence" value="ECO:0007669"/>
    <property type="project" value="TreeGrafter"/>
</dbReference>
<dbReference type="InterPro" id="IPR008551">
    <property type="entry name" value="TANGO2"/>
</dbReference>
<evidence type="ECO:0008006" key="4">
    <source>
        <dbReference type="Google" id="ProtNLM"/>
    </source>
</evidence>
<proteinExistence type="predicted"/>
<protein>
    <recommendedName>
        <fullName evidence="4">DUF833-domain-containing protein</fullName>
    </recommendedName>
</protein>
<dbReference type="Proteomes" id="UP000518752">
    <property type="component" value="Unassembled WGS sequence"/>
</dbReference>
<dbReference type="Pfam" id="PF05742">
    <property type="entry name" value="TANGO2"/>
    <property type="match status" value="1"/>
</dbReference>
<reference evidence="2 3" key="1">
    <citation type="journal article" date="2020" name="ISME J.">
        <title>Uncovering the hidden diversity of litter-decomposition mechanisms in mushroom-forming fungi.</title>
        <authorList>
            <person name="Floudas D."/>
            <person name="Bentzer J."/>
            <person name="Ahren D."/>
            <person name="Johansson T."/>
            <person name="Persson P."/>
            <person name="Tunlid A."/>
        </authorList>
    </citation>
    <scope>NUCLEOTIDE SEQUENCE [LARGE SCALE GENOMIC DNA]</scope>
    <source>
        <strain evidence="2 3">CBS 406.79</strain>
    </source>
</reference>
<dbReference type="GO" id="GO:0005794">
    <property type="term" value="C:Golgi apparatus"/>
    <property type="evidence" value="ECO:0007669"/>
    <property type="project" value="TreeGrafter"/>
</dbReference>
<evidence type="ECO:0000313" key="2">
    <source>
        <dbReference type="EMBL" id="KAF5381192.1"/>
    </source>
</evidence>